<organism evidence="2 3">
    <name type="scientific">Streptosporangium longisporum</name>
    <dbReference type="NCBI Taxonomy" id="46187"/>
    <lineage>
        <taxon>Bacteria</taxon>
        <taxon>Bacillati</taxon>
        <taxon>Actinomycetota</taxon>
        <taxon>Actinomycetes</taxon>
        <taxon>Streptosporangiales</taxon>
        <taxon>Streptosporangiaceae</taxon>
        <taxon>Streptosporangium</taxon>
    </lineage>
</organism>
<dbReference type="Proteomes" id="UP001499930">
    <property type="component" value="Unassembled WGS sequence"/>
</dbReference>
<feature type="compositionally biased region" description="Basic and acidic residues" evidence="1">
    <location>
        <begin position="122"/>
        <end position="135"/>
    </location>
</feature>
<feature type="region of interest" description="Disordered" evidence="1">
    <location>
        <begin position="1"/>
        <end position="135"/>
    </location>
</feature>
<evidence type="ECO:0000256" key="1">
    <source>
        <dbReference type="SAM" id="MobiDB-lite"/>
    </source>
</evidence>
<proteinExistence type="predicted"/>
<name>A0ABP6LHI4_9ACTN</name>
<comment type="caution">
    <text evidence="2">The sequence shown here is derived from an EMBL/GenBank/DDBJ whole genome shotgun (WGS) entry which is preliminary data.</text>
</comment>
<feature type="compositionally biased region" description="Basic and acidic residues" evidence="1">
    <location>
        <begin position="10"/>
        <end position="21"/>
    </location>
</feature>
<evidence type="ECO:0000313" key="2">
    <source>
        <dbReference type="EMBL" id="GAA3039760.1"/>
    </source>
</evidence>
<reference evidence="3" key="1">
    <citation type="journal article" date="2019" name="Int. J. Syst. Evol. Microbiol.">
        <title>The Global Catalogue of Microorganisms (GCM) 10K type strain sequencing project: providing services to taxonomists for standard genome sequencing and annotation.</title>
        <authorList>
            <consortium name="The Broad Institute Genomics Platform"/>
            <consortium name="The Broad Institute Genome Sequencing Center for Infectious Disease"/>
            <person name="Wu L."/>
            <person name="Ma J."/>
        </authorList>
    </citation>
    <scope>NUCLEOTIDE SEQUENCE [LARGE SCALE GENOMIC DNA]</scope>
    <source>
        <strain evidence="3">JCM 3106</strain>
    </source>
</reference>
<sequence>MRGGGGSCRLTDDRADPRLAEDQLGPLVGVVGVDRHVGRSRGEHRDDRDVQADGARGDPHPDPVAAPDPGGPQPLGHPPGLGPQAGVVQAGPPVVEGGRVGVTPGRLVEDVQQRPGPWRVGPPEERSRWRGDVGR</sequence>
<dbReference type="EMBL" id="BAAAWD010000029">
    <property type="protein sequence ID" value="GAA3039760.1"/>
    <property type="molecule type" value="Genomic_DNA"/>
</dbReference>
<accession>A0ABP6LHI4</accession>
<feature type="compositionally biased region" description="Basic and acidic residues" evidence="1">
    <location>
        <begin position="33"/>
        <end position="61"/>
    </location>
</feature>
<keyword evidence="3" id="KW-1185">Reference proteome</keyword>
<gene>
    <name evidence="2" type="ORF">GCM10017559_80160</name>
</gene>
<protein>
    <submittedName>
        <fullName evidence="2">Uncharacterized protein</fullName>
    </submittedName>
</protein>
<evidence type="ECO:0000313" key="3">
    <source>
        <dbReference type="Proteomes" id="UP001499930"/>
    </source>
</evidence>
<feature type="compositionally biased region" description="Low complexity" evidence="1">
    <location>
        <begin position="82"/>
        <end position="105"/>
    </location>
</feature>
<feature type="compositionally biased region" description="Pro residues" evidence="1">
    <location>
        <begin position="62"/>
        <end position="81"/>
    </location>
</feature>